<sequence length="103" mass="12302">MNEFKDNQDLVCLLIFIYLRSRKKKNCDGQFSLDWDNDRYQDGANQIIHQLLNHQQLIKLEFELVTKVALMVATERIRKFLDNIISYEIYGKLPDENVHMNNI</sequence>
<gene>
    <name evidence="1" type="ORF">LUA448_LOCUS32957</name>
</gene>
<evidence type="ECO:0000313" key="1">
    <source>
        <dbReference type="EMBL" id="CAF3650761.1"/>
    </source>
</evidence>
<proteinExistence type="predicted"/>
<dbReference type="EMBL" id="CAJNYD010004954">
    <property type="protein sequence ID" value="CAF3650761.1"/>
    <property type="molecule type" value="Genomic_DNA"/>
</dbReference>
<reference evidence="1" key="1">
    <citation type="submission" date="2021-02" db="EMBL/GenBank/DDBJ databases">
        <authorList>
            <person name="Nowell W R."/>
        </authorList>
    </citation>
    <scope>NUCLEOTIDE SEQUENCE</scope>
</reference>
<organism evidence="1 2">
    <name type="scientific">Rotaria socialis</name>
    <dbReference type="NCBI Taxonomy" id="392032"/>
    <lineage>
        <taxon>Eukaryota</taxon>
        <taxon>Metazoa</taxon>
        <taxon>Spiralia</taxon>
        <taxon>Gnathifera</taxon>
        <taxon>Rotifera</taxon>
        <taxon>Eurotatoria</taxon>
        <taxon>Bdelloidea</taxon>
        <taxon>Philodinida</taxon>
        <taxon>Philodinidae</taxon>
        <taxon>Rotaria</taxon>
    </lineage>
</organism>
<protein>
    <submittedName>
        <fullName evidence="1">Uncharacterized protein</fullName>
    </submittedName>
</protein>
<evidence type="ECO:0000313" key="2">
    <source>
        <dbReference type="Proteomes" id="UP000663833"/>
    </source>
</evidence>
<dbReference type="AlphaFoldDB" id="A0A818R3K1"/>
<name>A0A818R3K1_9BILA</name>
<comment type="caution">
    <text evidence="1">The sequence shown here is derived from an EMBL/GenBank/DDBJ whole genome shotgun (WGS) entry which is preliminary data.</text>
</comment>
<dbReference type="Proteomes" id="UP000663833">
    <property type="component" value="Unassembled WGS sequence"/>
</dbReference>
<accession>A0A818R3K1</accession>